<name>X1VLH1_9ZZZZ</name>
<dbReference type="AlphaFoldDB" id="X1VLH1"/>
<protein>
    <submittedName>
        <fullName evidence="1">Uncharacterized protein</fullName>
    </submittedName>
</protein>
<accession>X1VLH1</accession>
<evidence type="ECO:0000313" key="1">
    <source>
        <dbReference type="EMBL" id="GAJ20197.1"/>
    </source>
</evidence>
<sequence>ERFLEKEEAKWRCSECGEVIYCHNGLCLNCGLDKLRQNKKYRWDEQG</sequence>
<reference evidence="1" key="1">
    <citation type="journal article" date="2014" name="Front. Microbiol.">
        <title>High frequency of phylogenetically diverse reductive dehalogenase-homologous genes in deep subseafloor sedimentary metagenomes.</title>
        <authorList>
            <person name="Kawai M."/>
            <person name="Futagami T."/>
            <person name="Toyoda A."/>
            <person name="Takaki Y."/>
            <person name="Nishi S."/>
            <person name="Hori S."/>
            <person name="Arai W."/>
            <person name="Tsubouchi T."/>
            <person name="Morono Y."/>
            <person name="Uchiyama I."/>
            <person name="Ito T."/>
            <person name="Fujiyama A."/>
            <person name="Inagaki F."/>
            <person name="Takami H."/>
        </authorList>
    </citation>
    <scope>NUCLEOTIDE SEQUENCE</scope>
    <source>
        <strain evidence="1">Expedition CK06-06</strain>
    </source>
</reference>
<gene>
    <name evidence="1" type="ORF">S12H4_55240</name>
</gene>
<organism evidence="1">
    <name type="scientific">marine sediment metagenome</name>
    <dbReference type="NCBI Taxonomy" id="412755"/>
    <lineage>
        <taxon>unclassified sequences</taxon>
        <taxon>metagenomes</taxon>
        <taxon>ecological metagenomes</taxon>
    </lineage>
</organism>
<feature type="non-terminal residue" evidence="1">
    <location>
        <position position="1"/>
    </location>
</feature>
<proteinExistence type="predicted"/>
<dbReference type="EMBL" id="BARW01035413">
    <property type="protein sequence ID" value="GAJ20197.1"/>
    <property type="molecule type" value="Genomic_DNA"/>
</dbReference>
<comment type="caution">
    <text evidence="1">The sequence shown here is derived from an EMBL/GenBank/DDBJ whole genome shotgun (WGS) entry which is preliminary data.</text>
</comment>